<organism evidence="7">
    <name type="scientific">marine sediment metagenome</name>
    <dbReference type="NCBI Taxonomy" id="412755"/>
    <lineage>
        <taxon>unclassified sequences</taxon>
        <taxon>metagenomes</taxon>
        <taxon>ecological metagenomes</taxon>
    </lineage>
</organism>
<gene>
    <name evidence="7" type="ORF">S01H1_56006</name>
</gene>
<keyword evidence="4" id="KW-0808">Transferase</keyword>
<dbReference type="PANTHER" id="PTHR46383:SF1">
    <property type="entry name" value="ASPARTATE AMINOTRANSFERASE"/>
    <property type="match status" value="1"/>
</dbReference>
<protein>
    <recommendedName>
        <fullName evidence="6">Aminotransferase class I/classII large domain-containing protein</fullName>
    </recommendedName>
</protein>
<evidence type="ECO:0000256" key="2">
    <source>
        <dbReference type="ARBA" id="ARBA00007441"/>
    </source>
</evidence>
<dbReference type="InterPro" id="IPR015422">
    <property type="entry name" value="PyrdxlP-dep_Trfase_small"/>
</dbReference>
<dbReference type="GO" id="GO:0008483">
    <property type="term" value="F:transaminase activity"/>
    <property type="evidence" value="ECO:0007669"/>
    <property type="project" value="UniProtKB-KW"/>
</dbReference>
<dbReference type="InterPro" id="IPR004839">
    <property type="entry name" value="Aminotransferase_I/II_large"/>
</dbReference>
<evidence type="ECO:0000256" key="1">
    <source>
        <dbReference type="ARBA" id="ARBA00001933"/>
    </source>
</evidence>
<dbReference type="CDD" id="cd00609">
    <property type="entry name" value="AAT_like"/>
    <property type="match status" value="1"/>
</dbReference>
<accession>X0VW31</accession>
<keyword evidence="5" id="KW-0663">Pyridoxal phosphate</keyword>
<evidence type="ECO:0000313" key="7">
    <source>
        <dbReference type="EMBL" id="GAG15337.1"/>
    </source>
</evidence>
<dbReference type="AlphaFoldDB" id="X0VW31"/>
<dbReference type="Pfam" id="PF00155">
    <property type="entry name" value="Aminotran_1_2"/>
    <property type="match status" value="1"/>
</dbReference>
<evidence type="ECO:0000256" key="5">
    <source>
        <dbReference type="ARBA" id="ARBA00022898"/>
    </source>
</evidence>
<comment type="caution">
    <text evidence="7">The sequence shown here is derived from an EMBL/GenBank/DDBJ whole genome shotgun (WGS) entry which is preliminary data.</text>
</comment>
<feature type="non-terminal residue" evidence="7">
    <location>
        <position position="1"/>
    </location>
</feature>
<sequence length="124" mass="14088">HSTSNPCSISQRAAYTALNKESKSQIQKMVKEFQLRRDYMLSGLTKIDCLSCVKPEGAFYVFCNISRTGLNSLIFAQRLLKEVKVAVIPGTAFGRDDYVRLSFATSRQQIQEGLHRIRGWVEKL</sequence>
<comment type="cofactor">
    <cofactor evidence="1">
        <name>pyridoxal 5'-phosphate</name>
        <dbReference type="ChEBI" id="CHEBI:597326"/>
    </cofactor>
</comment>
<proteinExistence type="inferred from homology"/>
<name>X0VW31_9ZZZZ</name>
<evidence type="ECO:0000256" key="4">
    <source>
        <dbReference type="ARBA" id="ARBA00022679"/>
    </source>
</evidence>
<evidence type="ECO:0000259" key="6">
    <source>
        <dbReference type="Pfam" id="PF00155"/>
    </source>
</evidence>
<dbReference type="InterPro" id="IPR015424">
    <property type="entry name" value="PyrdxlP-dep_Trfase"/>
</dbReference>
<evidence type="ECO:0000256" key="3">
    <source>
        <dbReference type="ARBA" id="ARBA00022576"/>
    </source>
</evidence>
<dbReference type="SUPFAM" id="SSF53383">
    <property type="entry name" value="PLP-dependent transferases"/>
    <property type="match status" value="1"/>
</dbReference>
<dbReference type="EMBL" id="BARS01036433">
    <property type="protein sequence ID" value="GAG15337.1"/>
    <property type="molecule type" value="Genomic_DNA"/>
</dbReference>
<dbReference type="GO" id="GO:0030170">
    <property type="term" value="F:pyridoxal phosphate binding"/>
    <property type="evidence" value="ECO:0007669"/>
    <property type="project" value="InterPro"/>
</dbReference>
<dbReference type="Gene3D" id="3.90.1150.10">
    <property type="entry name" value="Aspartate Aminotransferase, domain 1"/>
    <property type="match status" value="1"/>
</dbReference>
<dbReference type="PANTHER" id="PTHR46383">
    <property type="entry name" value="ASPARTATE AMINOTRANSFERASE"/>
    <property type="match status" value="1"/>
</dbReference>
<feature type="domain" description="Aminotransferase class I/classII large" evidence="6">
    <location>
        <begin position="7"/>
        <end position="117"/>
    </location>
</feature>
<dbReference type="GO" id="GO:0006520">
    <property type="term" value="P:amino acid metabolic process"/>
    <property type="evidence" value="ECO:0007669"/>
    <property type="project" value="InterPro"/>
</dbReference>
<dbReference type="InterPro" id="IPR050596">
    <property type="entry name" value="AspAT/PAT-like"/>
</dbReference>
<reference evidence="7" key="1">
    <citation type="journal article" date="2014" name="Front. Microbiol.">
        <title>High frequency of phylogenetically diverse reductive dehalogenase-homologous genes in deep subseafloor sedimentary metagenomes.</title>
        <authorList>
            <person name="Kawai M."/>
            <person name="Futagami T."/>
            <person name="Toyoda A."/>
            <person name="Takaki Y."/>
            <person name="Nishi S."/>
            <person name="Hori S."/>
            <person name="Arai W."/>
            <person name="Tsubouchi T."/>
            <person name="Morono Y."/>
            <person name="Uchiyama I."/>
            <person name="Ito T."/>
            <person name="Fujiyama A."/>
            <person name="Inagaki F."/>
            <person name="Takami H."/>
        </authorList>
    </citation>
    <scope>NUCLEOTIDE SEQUENCE</scope>
    <source>
        <strain evidence="7">Expedition CK06-06</strain>
    </source>
</reference>
<comment type="similarity">
    <text evidence="2">Belongs to the class-I pyridoxal-phosphate-dependent aminotransferase family.</text>
</comment>
<keyword evidence="3" id="KW-0032">Aminotransferase</keyword>